<dbReference type="RefSeq" id="XP_001030866.1">
    <property type="nucleotide sequence ID" value="XM_001030866.3"/>
</dbReference>
<keyword evidence="2" id="KW-1185">Reference proteome</keyword>
<keyword evidence="1" id="KW-0378">Hydrolase</keyword>
<proteinExistence type="predicted"/>
<dbReference type="eggNOG" id="KOG1618">
    <property type="taxonomic scope" value="Eukaryota"/>
</dbReference>
<dbReference type="HOGENOM" id="CLU_030880_2_1_1"/>
<dbReference type="AlphaFoldDB" id="Q22D50"/>
<dbReference type="Proteomes" id="UP000009168">
    <property type="component" value="Unassembled WGS sequence"/>
</dbReference>
<name>Q22D50_TETTS</name>
<dbReference type="InterPro" id="IPR036412">
    <property type="entry name" value="HAD-like_sf"/>
</dbReference>
<dbReference type="InParanoid" id="Q22D50"/>
<dbReference type="PANTHER" id="PTHR19288:SF93">
    <property type="entry name" value="FI11325P-RELATED"/>
    <property type="match status" value="1"/>
</dbReference>
<accession>Q22D50</accession>
<dbReference type="InterPro" id="IPR023214">
    <property type="entry name" value="HAD_sf"/>
</dbReference>
<gene>
    <name evidence="1" type="ORF">TTHERM_01002680</name>
</gene>
<dbReference type="Pfam" id="PF13242">
    <property type="entry name" value="Hydrolase_like"/>
    <property type="match status" value="1"/>
</dbReference>
<dbReference type="SUPFAM" id="SSF56784">
    <property type="entry name" value="HAD-like"/>
    <property type="match status" value="1"/>
</dbReference>
<protein>
    <submittedName>
        <fullName evidence="1">HAD-family sub IIA hydrolase, TIGR01456, CECR5 containing protein, putative</fullName>
    </submittedName>
</protein>
<dbReference type="PANTHER" id="PTHR19288">
    <property type="entry name" value="4-NITROPHENYLPHOSPHATASE-RELATED"/>
    <property type="match status" value="1"/>
</dbReference>
<dbReference type="Gene3D" id="3.40.50.1000">
    <property type="entry name" value="HAD superfamily/HAD-like"/>
    <property type="match status" value="2"/>
</dbReference>
<dbReference type="GO" id="GO:0005737">
    <property type="term" value="C:cytoplasm"/>
    <property type="evidence" value="ECO:0007669"/>
    <property type="project" value="TreeGrafter"/>
</dbReference>
<organism evidence="1 2">
    <name type="scientific">Tetrahymena thermophila (strain SB210)</name>
    <dbReference type="NCBI Taxonomy" id="312017"/>
    <lineage>
        <taxon>Eukaryota</taxon>
        <taxon>Sar</taxon>
        <taxon>Alveolata</taxon>
        <taxon>Ciliophora</taxon>
        <taxon>Intramacronucleata</taxon>
        <taxon>Oligohymenophorea</taxon>
        <taxon>Hymenostomatida</taxon>
        <taxon>Tetrahymenina</taxon>
        <taxon>Tetrahymenidae</taxon>
        <taxon>Tetrahymena</taxon>
    </lineage>
</organism>
<dbReference type="GeneID" id="7823445"/>
<reference evidence="2" key="1">
    <citation type="journal article" date="2006" name="PLoS Biol.">
        <title>Macronuclear genome sequence of the ciliate Tetrahymena thermophila, a model eukaryote.</title>
        <authorList>
            <person name="Eisen J.A."/>
            <person name="Coyne R.S."/>
            <person name="Wu M."/>
            <person name="Wu D."/>
            <person name="Thiagarajan M."/>
            <person name="Wortman J.R."/>
            <person name="Badger J.H."/>
            <person name="Ren Q."/>
            <person name="Amedeo P."/>
            <person name="Jones K.M."/>
            <person name="Tallon L.J."/>
            <person name="Delcher A.L."/>
            <person name="Salzberg S.L."/>
            <person name="Silva J.C."/>
            <person name="Haas B.J."/>
            <person name="Majoros W.H."/>
            <person name="Farzad M."/>
            <person name="Carlton J.M."/>
            <person name="Smith R.K. Jr."/>
            <person name="Garg J."/>
            <person name="Pearlman R.E."/>
            <person name="Karrer K.M."/>
            <person name="Sun L."/>
            <person name="Manning G."/>
            <person name="Elde N.C."/>
            <person name="Turkewitz A.P."/>
            <person name="Asai D.J."/>
            <person name="Wilkes D.E."/>
            <person name="Wang Y."/>
            <person name="Cai H."/>
            <person name="Collins K."/>
            <person name="Stewart B.A."/>
            <person name="Lee S.R."/>
            <person name="Wilamowska K."/>
            <person name="Weinberg Z."/>
            <person name="Ruzzo W.L."/>
            <person name="Wloga D."/>
            <person name="Gaertig J."/>
            <person name="Frankel J."/>
            <person name="Tsao C.-C."/>
            <person name="Gorovsky M.A."/>
            <person name="Keeling P.J."/>
            <person name="Waller R.F."/>
            <person name="Patron N.J."/>
            <person name="Cherry J.M."/>
            <person name="Stover N.A."/>
            <person name="Krieger C.J."/>
            <person name="del Toro C."/>
            <person name="Ryder H.F."/>
            <person name="Williamson S.C."/>
            <person name="Barbeau R.A."/>
            <person name="Hamilton E.P."/>
            <person name="Orias E."/>
        </authorList>
    </citation>
    <scope>NUCLEOTIDE SEQUENCE [LARGE SCALE GENOMIC DNA]</scope>
    <source>
        <strain evidence="2">SB210</strain>
    </source>
</reference>
<dbReference type="EMBL" id="GG662361">
    <property type="protein sequence ID" value="EAR83203.1"/>
    <property type="molecule type" value="Genomic_DNA"/>
</dbReference>
<evidence type="ECO:0000313" key="1">
    <source>
        <dbReference type="EMBL" id="EAR83203.1"/>
    </source>
</evidence>
<sequence>MHKKFPAILSDINGVLLRNKLVINSRIKQAVQDLRQPLFTSTHAKFQIPFMCITNEFYANQSLVADMINSQFQLQNEFQLDQKHVALSFSPLLRYKDFFQNKQILFIGDQSRQNFQIVADQLQIKNFLTQNDYLNLIQQYQSKNLFEEEKNLNQSIEVVLLFSSPQFWEVALGIFDSIRQSIGYRQSQLFQSPSFIAMHNDSVELNEQQICTLPRINMGTFNEIFKKLHSKLYHLDPQINMMGKPERESFEYSRGVLRKQIIESIGKIERSEDLISNYYMIGDDPYSDILGANNYGWKSILVKTGVFQGKENDSMYPAKYVVDDFYEAIKLIESLEGIQIIKDK</sequence>
<dbReference type="STRING" id="312017.Q22D50"/>
<dbReference type="KEGG" id="tet:TTHERM_01002680"/>
<dbReference type="GO" id="GO:0016791">
    <property type="term" value="F:phosphatase activity"/>
    <property type="evidence" value="ECO:0007669"/>
    <property type="project" value="TreeGrafter"/>
</dbReference>
<evidence type="ECO:0000313" key="2">
    <source>
        <dbReference type="Proteomes" id="UP000009168"/>
    </source>
</evidence>
<dbReference type="OrthoDB" id="10251048at2759"/>